<comment type="caution">
    <text evidence="2">The sequence shown here is derived from an EMBL/GenBank/DDBJ whole genome shotgun (WGS) entry which is preliminary data.</text>
</comment>
<reference evidence="2 3" key="1">
    <citation type="submission" date="2024-01" db="EMBL/GenBank/DDBJ databases">
        <title>The genomes of 5 underutilized Papilionoideae crops provide insights into root nodulation and disease resistance.</title>
        <authorList>
            <person name="Yuan L."/>
        </authorList>
    </citation>
    <scope>NUCLEOTIDE SEQUENCE [LARGE SCALE GENOMIC DNA]</scope>
    <source>
        <strain evidence="2">LY-2023</strain>
        <tissue evidence="2">Leaf</tissue>
    </source>
</reference>
<sequence>MLTPLTTPAFPKYPSPNGGSILGLALIIIIQWVSSFGSKLWQRITERQRRVKSACRDILSTGNCGLRLLECYFSSSVKGNQMGRLMSSGKYRSKTGSLDIFWEPREISAQELTKCQNDWLSATAWLIEKVMKTPSSSSVTCTPSKGCDVPW</sequence>
<feature type="transmembrane region" description="Helical" evidence="1">
    <location>
        <begin position="20"/>
        <end position="41"/>
    </location>
</feature>
<keyword evidence="1" id="KW-0812">Transmembrane</keyword>
<dbReference type="EMBL" id="JAYKXN010000002">
    <property type="protein sequence ID" value="KAK7311632.1"/>
    <property type="molecule type" value="Genomic_DNA"/>
</dbReference>
<evidence type="ECO:0000313" key="2">
    <source>
        <dbReference type="EMBL" id="KAK7311632.1"/>
    </source>
</evidence>
<keyword evidence="3" id="KW-1185">Reference proteome</keyword>
<protein>
    <submittedName>
        <fullName evidence="2">Uncharacterized protein</fullName>
    </submittedName>
</protein>
<keyword evidence="1" id="KW-0472">Membrane</keyword>
<proteinExistence type="predicted"/>
<evidence type="ECO:0000313" key="3">
    <source>
        <dbReference type="Proteomes" id="UP001359559"/>
    </source>
</evidence>
<name>A0AAN9K8R4_CLITE</name>
<dbReference type="Proteomes" id="UP001359559">
    <property type="component" value="Unassembled WGS sequence"/>
</dbReference>
<evidence type="ECO:0000256" key="1">
    <source>
        <dbReference type="SAM" id="Phobius"/>
    </source>
</evidence>
<accession>A0AAN9K8R4</accession>
<organism evidence="2 3">
    <name type="scientific">Clitoria ternatea</name>
    <name type="common">Butterfly pea</name>
    <dbReference type="NCBI Taxonomy" id="43366"/>
    <lineage>
        <taxon>Eukaryota</taxon>
        <taxon>Viridiplantae</taxon>
        <taxon>Streptophyta</taxon>
        <taxon>Embryophyta</taxon>
        <taxon>Tracheophyta</taxon>
        <taxon>Spermatophyta</taxon>
        <taxon>Magnoliopsida</taxon>
        <taxon>eudicotyledons</taxon>
        <taxon>Gunneridae</taxon>
        <taxon>Pentapetalae</taxon>
        <taxon>rosids</taxon>
        <taxon>fabids</taxon>
        <taxon>Fabales</taxon>
        <taxon>Fabaceae</taxon>
        <taxon>Papilionoideae</taxon>
        <taxon>50 kb inversion clade</taxon>
        <taxon>NPAAA clade</taxon>
        <taxon>indigoferoid/millettioid clade</taxon>
        <taxon>Phaseoleae</taxon>
        <taxon>Clitoria</taxon>
    </lineage>
</organism>
<gene>
    <name evidence="2" type="ORF">RJT34_09895</name>
</gene>
<keyword evidence="1" id="KW-1133">Transmembrane helix</keyword>
<dbReference type="AlphaFoldDB" id="A0AAN9K8R4"/>